<evidence type="ECO:0000256" key="2">
    <source>
        <dbReference type="ARBA" id="ARBA00022475"/>
    </source>
</evidence>
<proteinExistence type="predicted"/>
<evidence type="ECO:0000313" key="7">
    <source>
        <dbReference type="EMBL" id="QIZ69685.1"/>
    </source>
</evidence>
<keyword evidence="5 6" id="KW-0472">Membrane</keyword>
<dbReference type="AlphaFoldDB" id="A0A6H1TTB7"/>
<evidence type="ECO:0000256" key="3">
    <source>
        <dbReference type="ARBA" id="ARBA00022692"/>
    </source>
</evidence>
<dbReference type="InterPro" id="IPR022791">
    <property type="entry name" value="L-PG_synthase/AglD"/>
</dbReference>
<keyword evidence="3 6" id="KW-0812">Transmembrane</keyword>
<feature type="transmembrane region" description="Helical" evidence="6">
    <location>
        <begin position="56"/>
        <end position="79"/>
    </location>
</feature>
<accession>A0A6H1TTB7</accession>
<feature type="transmembrane region" description="Helical" evidence="6">
    <location>
        <begin position="132"/>
        <end position="159"/>
    </location>
</feature>
<name>A0A6H1TTB7_9CYAN</name>
<dbReference type="EMBL" id="CP051167">
    <property type="protein sequence ID" value="QIZ69685.1"/>
    <property type="molecule type" value="Genomic_DNA"/>
</dbReference>
<dbReference type="Proteomes" id="UP000500857">
    <property type="component" value="Chromosome"/>
</dbReference>
<feature type="transmembrane region" description="Helical" evidence="6">
    <location>
        <begin position="287"/>
        <end position="313"/>
    </location>
</feature>
<dbReference type="KEGG" id="oxy:HCG48_03060"/>
<evidence type="ECO:0000256" key="6">
    <source>
        <dbReference type="SAM" id="Phobius"/>
    </source>
</evidence>
<keyword evidence="4 6" id="KW-1133">Transmembrane helix</keyword>
<dbReference type="Pfam" id="PF03706">
    <property type="entry name" value="LPG_synthase_TM"/>
    <property type="match status" value="1"/>
</dbReference>
<organism evidence="7 8">
    <name type="scientific">Oxynema aestuarii AP17</name>
    <dbReference type="NCBI Taxonomy" id="2064643"/>
    <lineage>
        <taxon>Bacteria</taxon>
        <taxon>Bacillati</taxon>
        <taxon>Cyanobacteriota</taxon>
        <taxon>Cyanophyceae</taxon>
        <taxon>Oscillatoriophycideae</taxon>
        <taxon>Oscillatoriales</taxon>
        <taxon>Oscillatoriaceae</taxon>
        <taxon>Oxynema</taxon>
        <taxon>Oxynema aestuarii</taxon>
    </lineage>
</organism>
<gene>
    <name evidence="7" type="ORF">HCG48_03060</name>
</gene>
<evidence type="ECO:0000313" key="8">
    <source>
        <dbReference type="Proteomes" id="UP000500857"/>
    </source>
</evidence>
<dbReference type="GO" id="GO:0005886">
    <property type="term" value="C:plasma membrane"/>
    <property type="evidence" value="ECO:0007669"/>
    <property type="project" value="UniProtKB-SubCell"/>
</dbReference>
<protein>
    <submittedName>
        <fullName evidence="7">UPF0104 family protein</fullName>
    </submittedName>
</protein>
<feature type="transmembrane region" description="Helical" evidence="6">
    <location>
        <begin position="320"/>
        <end position="347"/>
    </location>
</feature>
<sequence>MSKSPLTWLKSVLSRGKPFIRWFVLGAIVFFLAQTVKDRAAEVASLQISRSGWLKLAIALCVTALAHIWSGWVWLWILRQFDPPPGSFRDRHVPLGRGLYIYLTTNVAKYLPGNVWHFYGRIKAIAESGTPFSVAALSVLLEPLLMAAAALAIAIFGSLNLATGDLSPTSPAFFDPLRFLKLLALFAVLVGVHPRLLNPVIQFLGKLKLKRQPPRSSSVSEATPEGLPVTDVPTEPIAAQLTRYPLSPFLGEIGFLLLRGSGFILTVDVMTSVQWSAIPTLMSGFSVAWLLGLVVPGAPGGIGIFEATAIAILSHQFSPAAILGAVAFYRLISILAESATAAIAWGLGKR</sequence>
<evidence type="ECO:0000256" key="5">
    <source>
        <dbReference type="ARBA" id="ARBA00023136"/>
    </source>
</evidence>
<feature type="transmembrane region" description="Helical" evidence="6">
    <location>
        <begin position="20"/>
        <end position="36"/>
    </location>
</feature>
<keyword evidence="2" id="KW-1003">Cell membrane</keyword>
<comment type="subcellular location">
    <subcellularLocation>
        <location evidence="1">Cell membrane</location>
        <topology evidence="1">Multi-pass membrane protein</topology>
    </subcellularLocation>
</comment>
<dbReference type="RefSeq" id="WP_168567842.1">
    <property type="nucleotide sequence ID" value="NZ_CP051167.1"/>
</dbReference>
<evidence type="ECO:0000256" key="1">
    <source>
        <dbReference type="ARBA" id="ARBA00004651"/>
    </source>
</evidence>
<feature type="transmembrane region" description="Helical" evidence="6">
    <location>
        <begin position="179"/>
        <end position="201"/>
    </location>
</feature>
<reference evidence="7 8" key="1">
    <citation type="submission" date="2020-04" db="EMBL/GenBank/DDBJ databases">
        <authorList>
            <person name="Basu S."/>
            <person name="Maruthanayagam V."/>
            <person name="Chakraborty S."/>
            <person name="Pramanik A."/>
            <person name="Mukherjee J."/>
            <person name="Brink B."/>
        </authorList>
    </citation>
    <scope>NUCLEOTIDE SEQUENCE [LARGE SCALE GENOMIC DNA]</scope>
    <source>
        <strain evidence="7 8">AP17</strain>
    </source>
</reference>
<keyword evidence="8" id="KW-1185">Reference proteome</keyword>
<evidence type="ECO:0000256" key="4">
    <source>
        <dbReference type="ARBA" id="ARBA00022989"/>
    </source>
</evidence>
<feature type="transmembrane region" description="Helical" evidence="6">
    <location>
        <begin position="99"/>
        <end position="120"/>
    </location>
</feature>